<evidence type="ECO:0000313" key="2">
    <source>
        <dbReference type="EMBL" id="TRY81024.1"/>
    </source>
</evidence>
<dbReference type="OMA" id="NQWLIGR"/>
<accession>A0A553PTN8</accession>
<comment type="caution">
    <text evidence="2">The sequence shown here is derived from an EMBL/GenBank/DDBJ whole genome shotgun (WGS) entry which is preliminary data.</text>
</comment>
<dbReference type="EMBL" id="VCGU01000001">
    <property type="protein sequence ID" value="TRY81024.1"/>
    <property type="molecule type" value="Genomic_DNA"/>
</dbReference>
<dbReference type="STRING" id="6832.A0A553PTN8"/>
<dbReference type="AlphaFoldDB" id="A0A553PTN8"/>
<name>A0A553PTN8_TIGCA</name>
<keyword evidence="3" id="KW-1185">Reference proteome</keyword>
<gene>
    <name evidence="2" type="ORF">TCAL_12800</name>
</gene>
<feature type="non-terminal residue" evidence="2">
    <location>
        <position position="201"/>
    </location>
</feature>
<dbReference type="PANTHER" id="PTHR47331">
    <property type="entry name" value="PHD-TYPE DOMAIN-CONTAINING PROTEIN"/>
    <property type="match status" value="1"/>
</dbReference>
<protein>
    <recommendedName>
        <fullName evidence="1">DUF5641 domain-containing protein</fullName>
    </recommendedName>
</protein>
<dbReference type="Proteomes" id="UP000318571">
    <property type="component" value="Chromosome 12"/>
</dbReference>
<proteinExistence type="predicted"/>
<evidence type="ECO:0000313" key="3">
    <source>
        <dbReference type="Proteomes" id="UP000318571"/>
    </source>
</evidence>
<reference evidence="2 3" key="1">
    <citation type="journal article" date="2018" name="Nat. Ecol. Evol.">
        <title>Genomic signatures of mitonuclear coevolution across populations of Tigriopus californicus.</title>
        <authorList>
            <person name="Barreto F.S."/>
            <person name="Watson E.T."/>
            <person name="Lima T.G."/>
            <person name="Willett C.S."/>
            <person name="Edmands S."/>
            <person name="Li W."/>
            <person name="Burton R.S."/>
        </authorList>
    </citation>
    <scope>NUCLEOTIDE SEQUENCE [LARGE SCALE GENOMIC DNA]</scope>
    <source>
        <strain evidence="2 3">San Diego</strain>
    </source>
</reference>
<evidence type="ECO:0000259" key="1">
    <source>
        <dbReference type="Pfam" id="PF18701"/>
    </source>
</evidence>
<dbReference type="InterPro" id="IPR040676">
    <property type="entry name" value="DUF5641"/>
</dbReference>
<sequence length="201" mass="23370">MSSFQGTFKMVQSLRSINRNILVNDVVLIVEHGLPRNQWLIGRVIRTISDNKGVVRQALMKTKNRELVRPIVKLCFDPQDLTPLTPNSFLIQRSNQELPLGVYRMSSFQGTFKMVQSLVNEIWKRWQEDYLPGLITRAKWRSINRNILVNDLVLIVEQGLPRNQWLIGRVIQTISDNKGVVRQAPIKTKNRELVRPIVKLY</sequence>
<dbReference type="Pfam" id="PF18701">
    <property type="entry name" value="DUF5641"/>
    <property type="match status" value="2"/>
</dbReference>
<feature type="domain" description="DUF5641" evidence="1">
    <location>
        <begin position="112"/>
        <end position="200"/>
    </location>
</feature>
<organism evidence="2 3">
    <name type="scientific">Tigriopus californicus</name>
    <name type="common">Marine copepod</name>
    <dbReference type="NCBI Taxonomy" id="6832"/>
    <lineage>
        <taxon>Eukaryota</taxon>
        <taxon>Metazoa</taxon>
        <taxon>Ecdysozoa</taxon>
        <taxon>Arthropoda</taxon>
        <taxon>Crustacea</taxon>
        <taxon>Multicrustacea</taxon>
        <taxon>Hexanauplia</taxon>
        <taxon>Copepoda</taxon>
        <taxon>Harpacticoida</taxon>
        <taxon>Harpacticidae</taxon>
        <taxon>Tigriopus</taxon>
    </lineage>
</organism>
<feature type="domain" description="DUF5641" evidence="1">
    <location>
        <begin position="16"/>
        <end position="75"/>
    </location>
</feature>